<gene>
    <name evidence="8" type="ORF">NFX39_03955</name>
</gene>
<dbReference type="EMBL" id="JAMWYK010000003">
    <property type="protein sequence ID" value="MCO0832243.1"/>
    <property type="molecule type" value="Genomic_DNA"/>
</dbReference>
<dbReference type="RefSeq" id="WP_252443219.1">
    <property type="nucleotide sequence ID" value="NZ_JAMWYK010000003.1"/>
</dbReference>
<comment type="subcellular location">
    <subcellularLocation>
        <location evidence="1">Membrane</location>
        <topology evidence="1">Multi-pass membrane protein</topology>
    </subcellularLocation>
</comment>
<evidence type="ECO:0000313" key="9">
    <source>
        <dbReference type="Proteomes" id="UP001523234"/>
    </source>
</evidence>
<evidence type="ECO:0000256" key="6">
    <source>
        <dbReference type="SAM" id="Phobius"/>
    </source>
</evidence>
<feature type="transmembrane region" description="Helical" evidence="6">
    <location>
        <begin position="39"/>
        <end position="58"/>
    </location>
</feature>
<evidence type="ECO:0000256" key="5">
    <source>
        <dbReference type="ARBA" id="ARBA00023136"/>
    </source>
</evidence>
<comment type="similarity">
    <text evidence="2">Belongs to the GtrA family.</text>
</comment>
<evidence type="ECO:0000256" key="2">
    <source>
        <dbReference type="ARBA" id="ARBA00009399"/>
    </source>
</evidence>
<dbReference type="Proteomes" id="UP001523234">
    <property type="component" value="Unassembled WGS sequence"/>
</dbReference>
<evidence type="ECO:0000313" key="8">
    <source>
        <dbReference type="EMBL" id="MCO0832243.1"/>
    </source>
</evidence>
<keyword evidence="9" id="KW-1185">Reference proteome</keyword>
<evidence type="ECO:0000259" key="7">
    <source>
        <dbReference type="Pfam" id="PF04138"/>
    </source>
</evidence>
<keyword evidence="5 6" id="KW-0472">Membrane</keyword>
<evidence type="ECO:0000256" key="4">
    <source>
        <dbReference type="ARBA" id="ARBA00022989"/>
    </source>
</evidence>
<keyword evidence="3 6" id="KW-0812">Transmembrane</keyword>
<feature type="transmembrane region" description="Helical" evidence="6">
    <location>
        <begin position="79"/>
        <end position="98"/>
    </location>
</feature>
<sequence>MLKEFLNKYNKIIRYLVLGFGTFLVNMYSYGFFSGITNYSISYTLAWAVAVLFAYVTNRQWVFESKVSGWRLVPEIIEYYLSRGLTFWLGLVLMWIGVQLLHFDDFYVNIARNAILLIPNYYLAKIYVFKENKNKDKENE</sequence>
<evidence type="ECO:0000256" key="1">
    <source>
        <dbReference type="ARBA" id="ARBA00004141"/>
    </source>
</evidence>
<protein>
    <submittedName>
        <fullName evidence="8">GtrA family protein</fullName>
    </submittedName>
</protein>
<name>A0ABT0ZQI3_9LACO</name>
<keyword evidence="4 6" id="KW-1133">Transmembrane helix</keyword>
<dbReference type="PANTHER" id="PTHR38459">
    <property type="entry name" value="PROPHAGE BACTOPRENOL-LINKED GLUCOSE TRANSLOCASE HOMOLOG"/>
    <property type="match status" value="1"/>
</dbReference>
<feature type="domain" description="GtrA/DPMS transmembrane" evidence="7">
    <location>
        <begin position="14"/>
        <end position="129"/>
    </location>
</feature>
<accession>A0ABT0ZQI3</accession>
<dbReference type="InterPro" id="IPR007267">
    <property type="entry name" value="GtrA_DPMS_TM"/>
</dbReference>
<dbReference type="PANTHER" id="PTHR38459:SF5">
    <property type="entry name" value="CELL WALL TEICHOIC ACID GLYCOSYLATION PROTEIN GTCA"/>
    <property type="match status" value="1"/>
</dbReference>
<organism evidence="8 9">
    <name type="scientific">Fructobacillus apis</name>
    <dbReference type="NCBI Taxonomy" id="2935017"/>
    <lineage>
        <taxon>Bacteria</taxon>
        <taxon>Bacillati</taxon>
        <taxon>Bacillota</taxon>
        <taxon>Bacilli</taxon>
        <taxon>Lactobacillales</taxon>
        <taxon>Lactobacillaceae</taxon>
        <taxon>Fructobacillus</taxon>
    </lineage>
</organism>
<feature type="transmembrane region" description="Helical" evidence="6">
    <location>
        <begin position="12"/>
        <end position="33"/>
    </location>
</feature>
<feature type="transmembrane region" description="Helical" evidence="6">
    <location>
        <begin position="110"/>
        <end position="128"/>
    </location>
</feature>
<comment type="caution">
    <text evidence="8">The sequence shown here is derived from an EMBL/GenBank/DDBJ whole genome shotgun (WGS) entry which is preliminary data.</text>
</comment>
<dbReference type="InterPro" id="IPR051401">
    <property type="entry name" value="GtrA_CellWall_Glycosyl"/>
</dbReference>
<dbReference type="Pfam" id="PF04138">
    <property type="entry name" value="GtrA_DPMS_TM"/>
    <property type="match status" value="1"/>
</dbReference>
<reference evidence="8 9" key="1">
    <citation type="submission" date="2022-06" db="EMBL/GenBank/DDBJ databases">
        <title>Fructobacillus taiwanensis sp. nov., isolated from the honeybee.</title>
        <authorList>
            <person name="Chen Y.-S."/>
            <person name="Wang L.-T."/>
            <person name="Lee Y.-S."/>
            <person name="Chang Y.-C."/>
            <person name="Wu H.-C."/>
            <person name="Liao C.-Y."/>
            <person name="Chen W.-H."/>
            <person name="Deng J.-N."/>
            <person name="Wang Y.-H."/>
        </authorList>
    </citation>
    <scope>NUCLEOTIDE SEQUENCE [LARGE SCALE GENOMIC DNA]</scope>
    <source>
        <strain evidence="8 9">W13</strain>
    </source>
</reference>
<proteinExistence type="inferred from homology"/>
<evidence type="ECO:0000256" key="3">
    <source>
        <dbReference type="ARBA" id="ARBA00022692"/>
    </source>
</evidence>